<feature type="region of interest" description="Disordered" evidence="1">
    <location>
        <begin position="19"/>
        <end position="124"/>
    </location>
</feature>
<reference evidence="3" key="1">
    <citation type="submission" date="2022-11" db="UniProtKB">
        <authorList>
            <consortium name="WormBaseParasite"/>
        </authorList>
    </citation>
    <scope>IDENTIFICATION</scope>
</reference>
<dbReference type="WBParaSite" id="PSAMB.scaffold4903size13194.g25435.t1">
    <property type="protein sequence ID" value="PSAMB.scaffold4903size13194.g25435.t1"/>
    <property type="gene ID" value="PSAMB.scaffold4903size13194.g25435"/>
</dbReference>
<evidence type="ECO:0000256" key="1">
    <source>
        <dbReference type="SAM" id="MobiDB-lite"/>
    </source>
</evidence>
<evidence type="ECO:0000313" key="3">
    <source>
        <dbReference type="WBParaSite" id="PSAMB.scaffold4903size13194.g25435.t1"/>
    </source>
</evidence>
<proteinExistence type="predicted"/>
<accession>A0A914WRS8</accession>
<sequence>MFGMGMKLSSVVISRRRNTFPPVDDASQPQATGVANNQASVPSQQEMPPPSNRKRSLVPMDASHMPSRKRSLIKADMEFPQQPMRKRSHVQQEFHPMTTRKRSQIQVNHPSADMHGVRSFNNIK</sequence>
<keyword evidence="2" id="KW-1185">Reference proteome</keyword>
<organism evidence="2 3">
    <name type="scientific">Plectus sambesii</name>
    <dbReference type="NCBI Taxonomy" id="2011161"/>
    <lineage>
        <taxon>Eukaryota</taxon>
        <taxon>Metazoa</taxon>
        <taxon>Ecdysozoa</taxon>
        <taxon>Nematoda</taxon>
        <taxon>Chromadorea</taxon>
        <taxon>Plectida</taxon>
        <taxon>Plectina</taxon>
        <taxon>Plectoidea</taxon>
        <taxon>Plectidae</taxon>
        <taxon>Plectus</taxon>
    </lineage>
</organism>
<dbReference type="Proteomes" id="UP000887566">
    <property type="component" value="Unplaced"/>
</dbReference>
<feature type="compositionally biased region" description="Polar residues" evidence="1">
    <location>
        <begin position="27"/>
        <end position="46"/>
    </location>
</feature>
<dbReference type="AlphaFoldDB" id="A0A914WRS8"/>
<name>A0A914WRS8_9BILA</name>
<protein>
    <submittedName>
        <fullName evidence="3">Uncharacterized protein</fullName>
    </submittedName>
</protein>
<evidence type="ECO:0000313" key="2">
    <source>
        <dbReference type="Proteomes" id="UP000887566"/>
    </source>
</evidence>